<protein>
    <recommendedName>
        <fullName evidence="4">Antitoxin component YwqK of the YwqJK toxin-antitoxin module</fullName>
    </recommendedName>
</protein>
<dbReference type="Gene3D" id="3.90.930.1">
    <property type="match status" value="1"/>
</dbReference>
<accession>A0A9Q3V042</accession>
<keyword evidence="3" id="KW-1185">Reference proteome</keyword>
<evidence type="ECO:0000313" key="2">
    <source>
        <dbReference type="EMBL" id="MCD1115313.1"/>
    </source>
</evidence>
<dbReference type="SUPFAM" id="SSF82185">
    <property type="entry name" value="Histone H3 K4-specific methyltransferase SET7/9 N-terminal domain"/>
    <property type="match status" value="2"/>
</dbReference>
<sequence>MMKKLIIISSLFFLQMFLSQSTSPIYYDSDWKVTTKTNASYYRLMPMKELGELVLLQDFYINGTPQFEGYVFKNNENAYVGDIVWYDKDGNDDNFKQYRNETKNPTLLYYHQNGKVRKSVQYKNGVKDGETIVYAVDGVVLMKGIYSKGKPESGSFERIKNNDDYDYNEKIQEVSSSDIGARNDGEDLMTVPPPPPIPQTVGVESQTMELLEPINEGGNSSKKIKNRKTVTEKIFWENSKQIAQEAIFAIDRGYFKSIEQKNYEKSGKLIQALNETHFSEYGSDIANGLDYGYYLQNNFATGIKAIIKYVNKLRSGKNFSYFPNGKIATETLYKEGWRDGEELVYDENGKLKSKRVYKKDEPFLGNFDTNVGEFKVNLNYINGVKEGEAIALNEDQQIIAKGIYKNGKPFNGTFIERLNDRSDDYELINVENFKKIGLQKVFGYRLENLEKTYTIQNDKLNGVTTFYDDGKVVGTLEYKNDEPYNGTLVNDDKASVYKNGKITEETFFEGTYSKDRIRKQKIYENGVLTKIKDFSFIISEKPQNSYEGILKNGKPYSGYFETEYSREFKQVDYFENGIQKFQYSNDYLKNMDNYRFQEYNLKAIYKDGKVYDGAEYILNEKQFVTRYWKNGVLKSFDWDLFAMHYFNRIHFELKNNNIEINDMQGKKSAIVAIDISKNGFNKQLSIDGKVIDDTRKNYLESKYTEAVTLYYEENNKIISKKVNVQDEPMEPSEGVELFYKVYAVVAEFPTVQEVFNNLADKFKSNKFIEETDENLIITGLQIDSTGKPKDGILITPTQNNTYTLQLYIGRKLMKTVEKVSFDKVKEEVRKLERID</sequence>
<evidence type="ECO:0000313" key="3">
    <source>
        <dbReference type="Proteomes" id="UP001108025"/>
    </source>
</evidence>
<reference evidence="2" key="1">
    <citation type="submission" date="2021-11" db="EMBL/GenBank/DDBJ databases">
        <title>Description of novel Chryseobacterium species.</title>
        <authorList>
            <person name="Saticioglu I.B."/>
            <person name="Ay H."/>
            <person name="Altun S."/>
            <person name="Duman M."/>
        </authorList>
    </citation>
    <scope>NUCLEOTIDE SEQUENCE</scope>
    <source>
        <strain evidence="2">C-17</strain>
    </source>
</reference>
<dbReference type="AlphaFoldDB" id="A0A9Q3V042"/>
<evidence type="ECO:0000256" key="1">
    <source>
        <dbReference type="SAM" id="SignalP"/>
    </source>
</evidence>
<dbReference type="InterPro" id="IPR011652">
    <property type="entry name" value="MORN_2"/>
</dbReference>
<dbReference type="RefSeq" id="WP_230666235.1">
    <property type="nucleotide sequence ID" value="NZ_JAJNAY010000001.1"/>
</dbReference>
<dbReference type="Gene3D" id="2.20.110.10">
    <property type="entry name" value="Histone H3 K4-specific methyltransferase SET7/9 N-terminal domain"/>
    <property type="match status" value="1"/>
</dbReference>
<dbReference type="EMBL" id="JAJNAY010000001">
    <property type="protein sequence ID" value="MCD1115313.1"/>
    <property type="molecule type" value="Genomic_DNA"/>
</dbReference>
<name>A0A9Q3V042_9FLAO</name>
<dbReference type="Pfam" id="PF07661">
    <property type="entry name" value="MORN_2"/>
    <property type="match status" value="4"/>
</dbReference>
<dbReference type="Proteomes" id="UP001108025">
    <property type="component" value="Unassembled WGS sequence"/>
</dbReference>
<feature type="signal peptide" evidence="1">
    <location>
        <begin position="1"/>
        <end position="21"/>
    </location>
</feature>
<comment type="caution">
    <text evidence="2">The sequence shown here is derived from an EMBL/GenBank/DDBJ whole genome shotgun (WGS) entry which is preliminary data.</text>
</comment>
<feature type="chain" id="PRO_5040430023" description="Antitoxin component YwqK of the YwqJK toxin-antitoxin module" evidence="1">
    <location>
        <begin position="22"/>
        <end position="835"/>
    </location>
</feature>
<evidence type="ECO:0008006" key="4">
    <source>
        <dbReference type="Google" id="ProtNLM"/>
    </source>
</evidence>
<keyword evidence="1" id="KW-0732">Signal</keyword>
<gene>
    <name evidence="2" type="ORF">LO744_00275</name>
</gene>
<organism evidence="2 3">
    <name type="scientific">Chryseobacterium turcicum</name>
    <dbReference type="NCBI Taxonomy" id="2898076"/>
    <lineage>
        <taxon>Bacteria</taxon>
        <taxon>Pseudomonadati</taxon>
        <taxon>Bacteroidota</taxon>
        <taxon>Flavobacteriia</taxon>
        <taxon>Flavobacteriales</taxon>
        <taxon>Weeksellaceae</taxon>
        <taxon>Chryseobacterium group</taxon>
        <taxon>Chryseobacterium</taxon>
    </lineage>
</organism>
<proteinExistence type="predicted"/>